<sequence length="91" mass="10007">MSTGLRTILSLATVFQLASAAWAEETFRVAQGAYTQCVAVHNGERWNIVGPHLDAQACFARARQCTGNPNVQVTHYGTLVIIQTPYRQCAR</sequence>
<gene>
    <name evidence="2" type="ORF">BRAD3257_1614</name>
</gene>
<dbReference type="Proteomes" id="UP000246085">
    <property type="component" value="Chromosome BRAD3257"/>
</dbReference>
<evidence type="ECO:0000313" key="2">
    <source>
        <dbReference type="EMBL" id="SPP92737.1"/>
    </source>
</evidence>
<feature type="signal peptide" evidence="1">
    <location>
        <begin position="1"/>
        <end position="23"/>
    </location>
</feature>
<feature type="chain" id="PRO_5015446802" evidence="1">
    <location>
        <begin position="24"/>
        <end position="91"/>
    </location>
</feature>
<evidence type="ECO:0000313" key="3">
    <source>
        <dbReference type="Proteomes" id="UP000246085"/>
    </source>
</evidence>
<evidence type="ECO:0000256" key="1">
    <source>
        <dbReference type="SAM" id="SignalP"/>
    </source>
</evidence>
<accession>A0A2U3PU99</accession>
<proteinExistence type="predicted"/>
<dbReference type="AlphaFoldDB" id="A0A2U3PU99"/>
<protein>
    <submittedName>
        <fullName evidence="2">Uncharacterized protein</fullName>
    </submittedName>
</protein>
<organism evidence="2 3">
    <name type="scientific">Bradyrhizobium vignae</name>
    <dbReference type="NCBI Taxonomy" id="1549949"/>
    <lineage>
        <taxon>Bacteria</taxon>
        <taxon>Pseudomonadati</taxon>
        <taxon>Pseudomonadota</taxon>
        <taxon>Alphaproteobacteria</taxon>
        <taxon>Hyphomicrobiales</taxon>
        <taxon>Nitrobacteraceae</taxon>
        <taxon>Bradyrhizobium</taxon>
    </lineage>
</organism>
<name>A0A2U3PU99_9BRAD</name>
<reference evidence="2 3" key="1">
    <citation type="submission" date="2018-03" db="EMBL/GenBank/DDBJ databases">
        <authorList>
            <person name="Gully D."/>
        </authorList>
    </citation>
    <scope>NUCLEOTIDE SEQUENCE [LARGE SCALE GENOMIC DNA]</scope>
    <source>
        <strain evidence="2">ORS3257</strain>
    </source>
</reference>
<dbReference type="KEGG" id="bvz:BRAD3257_1614"/>
<keyword evidence="1" id="KW-0732">Signal</keyword>
<dbReference type="EMBL" id="LS398110">
    <property type="protein sequence ID" value="SPP92737.1"/>
    <property type="molecule type" value="Genomic_DNA"/>
</dbReference>